<feature type="compositionally biased region" description="Basic and acidic residues" evidence="1">
    <location>
        <begin position="204"/>
        <end position="214"/>
    </location>
</feature>
<evidence type="ECO:0000313" key="3">
    <source>
        <dbReference type="Proteomes" id="UP000324632"/>
    </source>
</evidence>
<proteinExistence type="predicted"/>
<accession>A0A5A9P1T0</accession>
<gene>
    <name evidence="2" type="ORF">E1301_Tti010171</name>
</gene>
<feature type="compositionally biased region" description="Polar residues" evidence="1">
    <location>
        <begin position="159"/>
        <end position="170"/>
    </location>
</feature>
<dbReference type="Proteomes" id="UP000324632">
    <property type="component" value="Chromosome 11"/>
</dbReference>
<protein>
    <submittedName>
        <fullName evidence="2">Uncharacterized protein</fullName>
    </submittedName>
</protein>
<feature type="region of interest" description="Disordered" evidence="1">
    <location>
        <begin position="148"/>
        <end position="170"/>
    </location>
</feature>
<dbReference type="AlphaFoldDB" id="A0A5A9P1T0"/>
<feature type="region of interest" description="Disordered" evidence="1">
    <location>
        <begin position="195"/>
        <end position="214"/>
    </location>
</feature>
<dbReference type="EMBL" id="SOYY01000011">
    <property type="protein sequence ID" value="KAA0714989.1"/>
    <property type="molecule type" value="Genomic_DNA"/>
</dbReference>
<sequence>MLLFHLTLSNPEERISGEPPFPPPLPGLCSVSVCLFQVSKNKQEYKRLRRQSSGARCERMTVKYVPPSRAPHFLETSASLSPLPAPMQPADTFHSHQSIRRHCPFAVKRVRERRKEERLGLGGEAVRGGQGAVRKSASPGPQSIFLAAVDPTPPPRFLSTRSAQSGSTQRQLKQEAVYLSSALYLHSGSSQICLDRPKNTVCGDTEKDREVTEG</sequence>
<comment type="caution">
    <text evidence="2">The sequence shown here is derived from an EMBL/GenBank/DDBJ whole genome shotgun (WGS) entry which is preliminary data.</text>
</comment>
<evidence type="ECO:0000256" key="1">
    <source>
        <dbReference type="SAM" id="MobiDB-lite"/>
    </source>
</evidence>
<evidence type="ECO:0000313" key="2">
    <source>
        <dbReference type="EMBL" id="KAA0714989.1"/>
    </source>
</evidence>
<keyword evidence="3" id="KW-1185">Reference proteome</keyword>
<reference evidence="2 3" key="1">
    <citation type="journal article" date="2019" name="Mol. Ecol. Resour.">
        <title>Chromosome-level genome assembly of Triplophysa tibetana, a fish adapted to the harsh high-altitude environment of the Tibetan Plateau.</title>
        <authorList>
            <person name="Yang X."/>
            <person name="Liu H."/>
            <person name="Ma Z."/>
            <person name="Zou Y."/>
            <person name="Zou M."/>
            <person name="Mao Y."/>
            <person name="Li X."/>
            <person name="Wang H."/>
            <person name="Chen T."/>
            <person name="Wang W."/>
            <person name="Yang R."/>
        </authorList>
    </citation>
    <scope>NUCLEOTIDE SEQUENCE [LARGE SCALE GENOMIC DNA]</scope>
    <source>
        <strain evidence="2">TTIB1903HZAU</strain>
        <tissue evidence="2">Muscle</tissue>
    </source>
</reference>
<name>A0A5A9P1T0_9TELE</name>
<organism evidence="2 3">
    <name type="scientific">Triplophysa tibetana</name>
    <dbReference type="NCBI Taxonomy" id="1572043"/>
    <lineage>
        <taxon>Eukaryota</taxon>
        <taxon>Metazoa</taxon>
        <taxon>Chordata</taxon>
        <taxon>Craniata</taxon>
        <taxon>Vertebrata</taxon>
        <taxon>Euteleostomi</taxon>
        <taxon>Actinopterygii</taxon>
        <taxon>Neopterygii</taxon>
        <taxon>Teleostei</taxon>
        <taxon>Ostariophysi</taxon>
        <taxon>Cypriniformes</taxon>
        <taxon>Nemacheilidae</taxon>
        <taxon>Triplophysa</taxon>
    </lineage>
</organism>